<dbReference type="Gene3D" id="1.10.3210.10">
    <property type="entry name" value="Hypothetical protein af1432"/>
    <property type="match status" value="1"/>
</dbReference>
<dbReference type="SMART" id="SM00471">
    <property type="entry name" value="HDc"/>
    <property type="match status" value="1"/>
</dbReference>
<feature type="region of interest" description="Disordered" evidence="1">
    <location>
        <begin position="74"/>
        <end position="100"/>
    </location>
</feature>
<dbReference type="Pfam" id="PF13487">
    <property type="entry name" value="HD_5"/>
    <property type="match status" value="1"/>
</dbReference>
<dbReference type="PROSITE" id="PS51832">
    <property type="entry name" value="HD_GYP"/>
    <property type="match status" value="1"/>
</dbReference>
<gene>
    <name evidence="3" type="ORF">SAMN05878282_102569</name>
</gene>
<feature type="domain" description="HD-GYP" evidence="2">
    <location>
        <begin position="133"/>
        <end position="329"/>
    </location>
</feature>
<dbReference type="AlphaFoldDB" id="A0A1N6QP10"/>
<accession>A0A1N6QP10</accession>
<evidence type="ECO:0000256" key="1">
    <source>
        <dbReference type="SAM" id="MobiDB-lite"/>
    </source>
</evidence>
<dbReference type="Pfam" id="PF11871">
    <property type="entry name" value="DUF3391"/>
    <property type="match status" value="1"/>
</dbReference>
<evidence type="ECO:0000313" key="3">
    <source>
        <dbReference type="EMBL" id="SIQ18106.1"/>
    </source>
</evidence>
<dbReference type="RefSeq" id="WP_076425573.1">
    <property type="nucleotide sequence ID" value="NZ_FTMP01000002.1"/>
</dbReference>
<dbReference type="InterPro" id="IPR037522">
    <property type="entry name" value="HD_GYP_dom"/>
</dbReference>
<protein>
    <submittedName>
        <fullName evidence="3">HD-GYP domain, c-di-GMP phosphodiesterase class II (Or its inactivated variant)</fullName>
    </submittedName>
</protein>
<reference evidence="3 4" key="1">
    <citation type="submission" date="2017-01" db="EMBL/GenBank/DDBJ databases">
        <authorList>
            <person name="Mah S.A."/>
            <person name="Swanson W.J."/>
            <person name="Moy G.W."/>
            <person name="Vacquier V.D."/>
        </authorList>
    </citation>
    <scope>NUCLEOTIDE SEQUENCE [LARGE SCALE GENOMIC DNA]</scope>
    <source>
        <strain evidence="3 4">RU36E</strain>
    </source>
</reference>
<sequence>MYEATRLKRRQVDVSQLEIGMFVCEVDRPWRETPFLFQGFPLLTVQDIRAVQDCCQYVFIDEFQRVKVSLMPESAGPAPADSHKRAPLSREMQQARRNRDKSSAVLKEVFFDVQLGRGINTAACREAVSDNLQSLLRNESALLWLTRMKSQDEYTSQHCLSVSIMAMGFGHHLGLSNDSLEQLGIAGLLHDVGKIRVDPQVLNKPGKLSAEEFEHIKQHATLGYKLLLSHRDLPSIAVDVAHGHHERLDGQGYPRGLGAAQIAYFTRIISIIDCFDAITSNRVYDRARTVKDAFKVLMDCRETHFDAELVMRFIEWLGIFPVGTLVELHTGEIGLVLEKHPKLQLRPKVAVLIDRDGQRCPPRFLDLSRICTDEQSQPYRITACLPDGALGLSVNDPQVQALLDNRELADLDDEAEIPELLAHWQRLGGE</sequence>
<name>A0A1N6QP10_AQUAC</name>
<evidence type="ECO:0000259" key="2">
    <source>
        <dbReference type="PROSITE" id="PS51832"/>
    </source>
</evidence>
<dbReference type="InterPro" id="IPR003607">
    <property type="entry name" value="HD/PDEase_dom"/>
</dbReference>
<dbReference type="Proteomes" id="UP000185841">
    <property type="component" value="Unassembled WGS sequence"/>
</dbReference>
<organism evidence="3 4">
    <name type="scientific">Aquipseudomonas alcaligenes</name>
    <name type="common">Pseudomonas alcaligenes</name>
    <dbReference type="NCBI Taxonomy" id="43263"/>
    <lineage>
        <taxon>Bacteria</taxon>
        <taxon>Pseudomonadati</taxon>
        <taxon>Pseudomonadota</taxon>
        <taxon>Gammaproteobacteria</taxon>
        <taxon>Pseudomonadales</taxon>
        <taxon>Pseudomonadaceae</taxon>
        <taxon>Aquipseudomonas</taxon>
    </lineage>
</organism>
<dbReference type="PANTHER" id="PTHR43155">
    <property type="entry name" value="CYCLIC DI-GMP PHOSPHODIESTERASE PA4108-RELATED"/>
    <property type="match status" value="1"/>
</dbReference>
<dbReference type="PANTHER" id="PTHR43155:SF2">
    <property type="entry name" value="CYCLIC DI-GMP PHOSPHODIESTERASE PA4108"/>
    <property type="match status" value="1"/>
</dbReference>
<evidence type="ECO:0000313" key="4">
    <source>
        <dbReference type="Proteomes" id="UP000185841"/>
    </source>
</evidence>
<dbReference type="CDD" id="cd00077">
    <property type="entry name" value="HDc"/>
    <property type="match status" value="1"/>
</dbReference>
<dbReference type="EMBL" id="FTMP01000002">
    <property type="protein sequence ID" value="SIQ18106.1"/>
    <property type="molecule type" value="Genomic_DNA"/>
</dbReference>
<dbReference type="InterPro" id="IPR021812">
    <property type="entry name" value="DUF3391"/>
</dbReference>
<dbReference type="GO" id="GO:0008081">
    <property type="term" value="F:phosphoric diester hydrolase activity"/>
    <property type="evidence" value="ECO:0007669"/>
    <property type="project" value="UniProtKB-ARBA"/>
</dbReference>
<dbReference type="SUPFAM" id="SSF109604">
    <property type="entry name" value="HD-domain/PDEase-like"/>
    <property type="match status" value="1"/>
</dbReference>
<proteinExistence type="predicted"/>